<accession>A0ACC3C619</accession>
<keyword evidence="2" id="KW-1185">Reference proteome</keyword>
<sequence length="157" mass="17219">MGRDSSSKCSSGSLWHPTRRPRRVPPLASPRRPGRRSHHRRPAAPPPPTWSVGWRPWRNGWTCPPACSGWRSRCGGWKSGADPDSSSEGPGRRWVEPVGRRAGGETGCGSHTLALMLRSQSLAPAPHLPSQLLSLAARPVRRRFNVRTGADSSDRQP</sequence>
<protein>
    <submittedName>
        <fullName evidence="1">Uncharacterized protein</fullName>
    </submittedName>
</protein>
<organism evidence="1 2">
    <name type="scientific">Pyropia yezoensis</name>
    <name type="common">Susabi-nori</name>
    <name type="synonym">Porphyra yezoensis</name>
    <dbReference type="NCBI Taxonomy" id="2788"/>
    <lineage>
        <taxon>Eukaryota</taxon>
        <taxon>Rhodophyta</taxon>
        <taxon>Bangiophyceae</taxon>
        <taxon>Bangiales</taxon>
        <taxon>Bangiaceae</taxon>
        <taxon>Pyropia</taxon>
    </lineage>
</organism>
<dbReference type="Proteomes" id="UP000798662">
    <property type="component" value="Chromosome 2"/>
</dbReference>
<gene>
    <name evidence="1" type="ORF">I4F81_008099</name>
</gene>
<dbReference type="EMBL" id="CM020619">
    <property type="protein sequence ID" value="KAK1865570.1"/>
    <property type="molecule type" value="Genomic_DNA"/>
</dbReference>
<evidence type="ECO:0000313" key="2">
    <source>
        <dbReference type="Proteomes" id="UP000798662"/>
    </source>
</evidence>
<name>A0ACC3C619_PYRYE</name>
<reference evidence="1" key="1">
    <citation type="submission" date="2019-11" db="EMBL/GenBank/DDBJ databases">
        <title>Nori genome reveals adaptations in red seaweeds to the harsh intertidal environment.</title>
        <authorList>
            <person name="Wang D."/>
            <person name="Mao Y."/>
        </authorList>
    </citation>
    <scope>NUCLEOTIDE SEQUENCE</scope>
    <source>
        <tissue evidence="1">Gametophyte</tissue>
    </source>
</reference>
<comment type="caution">
    <text evidence="1">The sequence shown here is derived from an EMBL/GenBank/DDBJ whole genome shotgun (WGS) entry which is preliminary data.</text>
</comment>
<evidence type="ECO:0000313" key="1">
    <source>
        <dbReference type="EMBL" id="KAK1865570.1"/>
    </source>
</evidence>
<proteinExistence type="predicted"/>